<dbReference type="InterPro" id="IPR041908">
    <property type="entry name" value="CtsR_C_sf"/>
</dbReference>
<name>H3NLK1_9FIRM</name>
<dbReference type="Pfam" id="PF17727">
    <property type="entry name" value="CtsR_C"/>
    <property type="match status" value="1"/>
</dbReference>
<protein>
    <submittedName>
        <fullName evidence="3">Uncharacterized protein</fullName>
    </submittedName>
</protein>
<dbReference type="Gene3D" id="1.10.1200.150">
    <property type="entry name" value="Transcriptional regulator CtsR, C-terminal domain"/>
    <property type="match status" value="1"/>
</dbReference>
<dbReference type="eggNOG" id="COG4463">
    <property type="taxonomic scope" value="Bacteria"/>
</dbReference>
<dbReference type="GeneID" id="96998236"/>
<dbReference type="STRING" id="883114.HMPREF9709_00212"/>
<comment type="caution">
    <text evidence="3">The sequence shown here is derived from an EMBL/GenBank/DDBJ whole genome shotgun (WGS) entry which is preliminary data.</text>
</comment>
<dbReference type="RefSeq" id="WP_005397109.1">
    <property type="nucleotide sequence ID" value="NZ_JH601088.1"/>
</dbReference>
<dbReference type="Proteomes" id="UP000004191">
    <property type="component" value="Unassembled WGS sequence"/>
</dbReference>
<feature type="domain" description="CtsR N-terminal HTH" evidence="1">
    <location>
        <begin position="3"/>
        <end position="72"/>
    </location>
</feature>
<dbReference type="PATRIC" id="fig|883114.3.peg.208"/>
<dbReference type="Pfam" id="PF05848">
    <property type="entry name" value="CtsR"/>
    <property type="match status" value="1"/>
</dbReference>
<feature type="domain" description="CtsR C-terminal dimerization" evidence="2">
    <location>
        <begin position="81"/>
        <end position="147"/>
    </location>
</feature>
<dbReference type="HOGENOM" id="CLU_118139_0_0_9"/>
<dbReference type="AlphaFoldDB" id="H3NLK1"/>
<evidence type="ECO:0000259" key="1">
    <source>
        <dbReference type="Pfam" id="PF05848"/>
    </source>
</evidence>
<reference evidence="3 4" key="1">
    <citation type="submission" date="2012-01" db="EMBL/GenBank/DDBJ databases">
        <title>The Genome Sequence of Helcococcus kunzii ATCC 51366.</title>
        <authorList>
            <consortium name="The Broad Institute Genome Sequencing Platform"/>
            <person name="Earl A."/>
            <person name="Ward D."/>
            <person name="Feldgarden M."/>
            <person name="Gevers D."/>
            <person name="Huys G."/>
            <person name="Young S.K."/>
            <person name="Zeng Q."/>
            <person name="Gargeya S."/>
            <person name="Fitzgerald M."/>
            <person name="Haas B."/>
            <person name="Abouelleil A."/>
            <person name="Alvarado L."/>
            <person name="Arachchi H.M."/>
            <person name="Berlin A."/>
            <person name="Chapman S.B."/>
            <person name="Gearin G."/>
            <person name="Goldberg J."/>
            <person name="Griggs A."/>
            <person name="Gujja S."/>
            <person name="Hansen M."/>
            <person name="Heiman D."/>
            <person name="Howarth C."/>
            <person name="Larimer J."/>
            <person name="Lui A."/>
            <person name="MacDonald P.J.P."/>
            <person name="McCowen C."/>
            <person name="Montmayeur A."/>
            <person name="Murphy C."/>
            <person name="Neiman D."/>
            <person name="Pearson M."/>
            <person name="Priest M."/>
            <person name="Roberts A."/>
            <person name="Saif S."/>
            <person name="Shea T."/>
            <person name="Sisk P."/>
            <person name="Stolte C."/>
            <person name="Sykes S."/>
            <person name="Wortman J."/>
            <person name="Nusbaum C."/>
            <person name="Birren B."/>
        </authorList>
    </citation>
    <scope>NUCLEOTIDE SEQUENCE [LARGE SCALE GENOMIC DNA]</scope>
    <source>
        <strain evidence="3 4">ATCC 51366</strain>
    </source>
</reference>
<dbReference type="OrthoDB" id="1680813at2"/>
<dbReference type="InterPro" id="IPR040465">
    <property type="entry name" value="CtsR_N"/>
</dbReference>
<evidence type="ECO:0000313" key="3">
    <source>
        <dbReference type="EMBL" id="EHR35853.1"/>
    </source>
</evidence>
<keyword evidence="4" id="KW-1185">Reference proteome</keyword>
<gene>
    <name evidence="3" type="ORF">HMPREF9709_00212</name>
</gene>
<accession>H3NLK1</accession>
<proteinExistence type="predicted"/>
<sequence length="153" mass="17798">MGLTNDIENFLLNRIKLAEKQYIEIGRNELAEQFQCAPSQINYVLSTRFTPYKGYYVESRRGGRGYIKIVKLEMTEDQLINKILSETIENKITLDKAMHIVNGLREEEVITKREKLLIQHSIDDNALKYIDINDRSIIRASILKNILLALVRD</sequence>
<evidence type="ECO:0000259" key="2">
    <source>
        <dbReference type="Pfam" id="PF17727"/>
    </source>
</evidence>
<evidence type="ECO:0000313" key="4">
    <source>
        <dbReference type="Proteomes" id="UP000004191"/>
    </source>
</evidence>
<organism evidence="3 4">
    <name type="scientific">Helcococcus kunzii ATCC 51366</name>
    <dbReference type="NCBI Taxonomy" id="883114"/>
    <lineage>
        <taxon>Bacteria</taxon>
        <taxon>Bacillati</taxon>
        <taxon>Bacillota</taxon>
        <taxon>Tissierellia</taxon>
        <taxon>Tissierellales</taxon>
        <taxon>Peptoniphilaceae</taxon>
        <taxon>Helcococcus</taxon>
    </lineage>
</organism>
<dbReference type="InterPro" id="IPR041902">
    <property type="entry name" value="CtsR_N_sf"/>
</dbReference>
<dbReference type="InterPro" id="IPR041473">
    <property type="entry name" value="CtsR_C"/>
</dbReference>
<dbReference type="EMBL" id="AGEI01000006">
    <property type="protein sequence ID" value="EHR35853.1"/>
    <property type="molecule type" value="Genomic_DNA"/>
</dbReference>
<dbReference type="Gene3D" id="3.30.56.130">
    <property type="entry name" value="Transcriptional regulator CtsR, winged HTH domain"/>
    <property type="match status" value="1"/>
</dbReference>